<keyword evidence="1" id="KW-0812">Transmembrane</keyword>
<feature type="domain" description="Peptidase M56" evidence="2">
    <location>
        <begin position="21"/>
        <end position="299"/>
    </location>
</feature>
<protein>
    <submittedName>
        <fullName evidence="3">M56 family metallopeptidase</fullName>
    </submittedName>
</protein>
<dbReference type="PANTHER" id="PTHR34978:SF3">
    <property type="entry name" value="SLR0241 PROTEIN"/>
    <property type="match status" value="1"/>
</dbReference>
<accession>A0ABU5QSE7</accession>
<evidence type="ECO:0000259" key="2">
    <source>
        <dbReference type="Pfam" id="PF05569"/>
    </source>
</evidence>
<dbReference type="PANTHER" id="PTHR34978">
    <property type="entry name" value="POSSIBLE SENSOR-TRANSDUCER PROTEIN BLAR"/>
    <property type="match status" value="1"/>
</dbReference>
<evidence type="ECO:0000256" key="1">
    <source>
        <dbReference type="SAM" id="Phobius"/>
    </source>
</evidence>
<name>A0ABU5QSE7_9BACT</name>
<dbReference type="Pfam" id="PF05569">
    <property type="entry name" value="Peptidase_M56"/>
    <property type="match status" value="1"/>
</dbReference>
<keyword evidence="1" id="KW-1133">Transmembrane helix</keyword>
<sequence>MENFTVALGNTLINSLWEGVILAIFTALIIVFTRKYSATARYNLLVANMLLFVSVILITFCYELGSNTLSHTLKQLAVPLAQGINTSTQQSTTGSDVFQTIQFYIGSHTQTIVLIWFLIVLMRCLQLASGLHELYHLRRNNLFAVDEVWAKRVATLANCLGINQMVGIAESSLTKVPMVIGHLKPLILVPVGLMATLTPAEIEAILVHELAHIRRRDYLVNLLQNLLEIFFFFNPAVLWLSSAIRAERENCCDDIALAQTSSKVDYIRALVSCQEYQLEAPAYAMAFPGKRSQLMDRVKRMASGNNQSLNFREKSILFVALLTTGLLTAAFTNAKEIAHLAVETKVAFSQAVTVTTTTEQTTTSSKPVVHQAKEKVYSTSLVPKGVKELAETTLSKHKQMALADSIKQSKMVSLKPLSANQQTLAPLNNKLGTYKPYKAEYKPYTTQYDNKKSDIGAAVTDDLIKDKLINADDKNTSFKLSDSELIVNGVRQPEEIFKRYKDKFVPPQTEGKKGTWTLYSNYVTTTTTSNVLIVWNQNNHHNVWVI</sequence>
<comment type="caution">
    <text evidence="3">The sequence shown here is derived from an EMBL/GenBank/DDBJ whole genome shotgun (WGS) entry which is preliminary data.</text>
</comment>
<dbReference type="InterPro" id="IPR008756">
    <property type="entry name" value="Peptidase_M56"/>
</dbReference>
<dbReference type="RefSeq" id="WP_323252132.1">
    <property type="nucleotide sequence ID" value="NZ_JAYFUL010000042.1"/>
</dbReference>
<organism evidence="3 4">
    <name type="scientific">Arcicella aquatica</name>
    <dbReference type="NCBI Taxonomy" id="217141"/>
    <lineage>
        <taxon>Bacteria</taxon>
        <taxon>Pseudomonadati</taxon>
        <taxon>Bacteroidota</taxon>
        <taxon>Cytophagia</taxon>
        <taxon>Cytophagales</taxon>
        <taxon>Flectobacillaceae</taxon>
        <taxon>Arcicella</taxon>
    </lineage>
</organism>
<dbReference type="EMBL" id="JAYFUL010000042">
    <property type="protein sequence ID" value="MEA5260011.1"/>
    <property type="molecule type" value="Genomic_DNA"/>
</dbReference>
<evidence type="ECO:0000313" key="3">
    <source>
        <dbReference type="EMBL" id="MEA5260011.1"/>
    </source>
</evidence>
<keyword evidence="4" id="KW-1185">Reference proteome</keyword>
<dbReference type="Gene3D" id="3.30.2010.10">
    <property type="entry name" value="Metalloproteases ('zincins'), catalytic domain"/>
    <property type="match status" value="1"/>
</dbReference>
<keyword evidence="1" id="KW-0472">Membrane</keyword>
<gene>
    <name evidence="3" type="ORF">VB264_19595</name>
</gene>
<feature type="transmembrane region" description="Helical" evidence="1">
    <location>
        <begin position="12"/>
        <end position="32"/>
    </location>
</feature>
<dbReference type="InterPro" id="IPR052173">
    <property type="entry name" value="Beta-lactam_resp_regulator"/>
</dbReference>
<dbReference type="Proteomes" id="UP001304671">
    <property type="component" value="Unassembled WGS sequence"/>
</dbReference>
<reference evidence="3 4" key="1">
    <citation type="submission" date="2023-12" db="EMBL/GenBank/DDBJ databases">
        <title>Novel species of the genus Arcicella isolated from rivers.</title>
        <authorList>
            <person name="Lu H."/>
        </authorList>
    </citation>
    <scope>NUCLEOTIDE SEQUENCE [LARGE SCALE GENOMIC DNA]</scope>
    <source>
        <strain evidence="3 4">LMG 21963</strain>
    </source>
</reference>
<proteinExistence type="predicted"/>
<feature type="transmembrane region" description="Helical" evidence="1">
    <location>
        <begin position="44"/>
        <end position="65"/>
    </location>
</feature>
<dbReference type="CDD" id="cd07341">
    <property type="entry name" value="M56_BlaR1_MecR1_like"/>
    <property type="match status" value="1"/>
</dbReference>
<evidence type="ECO:0000313" key="4">
    <source>
        <dbReference type="Proteomes" id="UP001304671"/>
    </source>
</evidence>
<feature type="transmembrane region" description="Helical" evidence="1">
    <location>
        <begin position="218"/>
        <end position="240"/>
    </location>
</feature>